<proteinExistence type="predicted"/>
<dbReference type="GO" id="GO:0005524">
    <property type="term" value="F:ATP binding"/>
    <property type="evidence" value="ECO:0007669"/>
    <property type="project" value="UniProtKB-KW"/>
</dbReference>
<dbReference type="InterPro" id="IPR011527">
    <property type="entry name" value="ABC1_TM_dom"/>
</dbReference>
<dbReference type="Proteomes" id="UP000190367">
    <property type="component" value="Unassembled WGS sequence"/>
</dbReference>
<keyword evidence="12" id="KW-1185">Reference proteome</keyword>
<dbReference type="PROSITE" id="PS50893">
    <property type="entry name" value="ABC_TRANSPORTER_2"/>
    <property type="match status" value="1"/>
</dbReference>
<keyword evidence="3" id="KW-0547">Nucleotide-binding</keyword>
<dbReference type="NCBIfam" id="TIGR01194">
    <property type="entry name" value="cyc_pep_trnsptr"/>
    <property type="match status" value="1"/>
</dbReference>
<evidence type="ECO:0000256" key="5">
    <source>
        <dbReference type="ARBA" id="ARBA00022989"/>
    </source>
</evidence>
<gene>
    <name evidence="11" type="ORF">SAMN04488128_1042</name>
</gene>
<dbReference type="GO" id="GO:0005886">
    <property type="term" value="C:plasma membrane"/>
    <property type="evidence" value="ECO:0007669"/>
    <property type="project" value="UniProtKB-SubCell"/>
</dbReference>
<dbReference type="GO" id="GO:0016887">
    <property type="term" value="F:ATP hydrolysis activity"/>
    <property type="evidence" value="ECO:0007669"/>
    <property type="project" value="InterPro"/>
</dbReference>
<dbReference type="InterPro" id="IPR027417">
    <property type="entry name" value="P-loop_NTPase"/>
</dbReference>
<comment type="subcellular location">
    <subcellularLocation>
        <location evidence="1">Cell membrane</location>
        <topology evidence="1">Multi-pass membrane protein</topology>
    </subcellularLocation>
</comment>
<evidence type="ECO:0000256" key="7">
    <source>
        <dbReference type="SAM" id="Phobius"/>
    </source>
</evidence>
<dbReference type="Pfam" id="PF00144">
    <property type="entry name" value="Beta-lactamase"/>
    <property type="match status" value="1"/>
</dbReference>
<dbReference type="SUPFAM" id="SSF52540">
    <property type="entry name" value="P-loop containing nucleoside triphosphate hydrolases"/>
    <property type="match status" value="1"/>
</dbReference>
<dbReference type="GO" id="GO:1904680">
    <property type="term" value="F:peptide transmembrane transporter activity"/>
    <property type="evidence" value="ECO:0007669"/>
    <property type="project" value="InterPro"/>
</dbReference>
<feature type="domain" description="ABC transporter" evidence="9">
    <location>
        <begin position="813"/>
        <end position="1035"/>
    </location>
</feature>
<keyword evidence="4" id="KW-0067">ATP-binding</keyword>
<feature type="signal peptide" evidence="8">
    <location>
        <begin position="1"/>
        <end position="27"/>
    </location>
</feature>
<dbReference type="InterPro" id="IPR050491">
    <property type="entry name" value="AmpC-like"/>
</dbReference>
<reference evidence="12" key="1">
    <citation type="submission" date="2017-02" db="EMBL/GenBank/DDBJ databases">
        <authorList>
            <person name="Varghese N."/>
            <person name="Submissions S."/>
        </authorList>
    </citation>
    <scope>NUCLEOTIDE SEQUENCE [LARGE SCALE GENOMIC DNA]</scope>
    <source>
        <strain evidence="12">DSM 22224</strain>
    </source>
</reference>
<dbReference type="Gene3D" id="3.40.710.10">
    <property type="entry name" value="DD-peptidase/beta-lactamase superfamily"/>
    <property type="match status" value="1"/>
</dbReference>
<dbReference type="CDD" id="cd03228">
    <property type="entry name" value="ABCC_MRP_Like"/>
    <property type="match status" value="1"/>
</dbReference>
<dbReference type="GO" id="GO:0140359">
    <property type="term" value="F:ABC-type transporter activity"/>
    <property type="evidence" value="ECO:0007669"/>
    <property type="project" value="InterPro"/>
</dbReference>
<dbReference type="Gene3D" id="1.20.1560.10">
    <property type="entry name" value="ABC transporter type 1, transmembrane domain"/>
    <property type="match status" value="1"/>
</dbReference>
<dbReference type="PANTHER" id="PTHR46825">
    <property type="entry name" value="D-ALANYL-D-ALANINE-CARBOXYPEPTIDASE/ENDOPEPTIDASE AMPH"/>
    <property type="match status" value="1"/>
</dbReference>
<keyword evidence="2 7" id="KW-0812">Transmembrane</keyword>
<dbReference type="PROSITE" id="PS00211">
    <property type="entry name" value="ABC_TRANSPORTER_1"/>
    <property type="match status" value="1"/>
</dbReference>
<evidence type="ECO:0000256" key="2">
    <source>
        <dbReference type="ARBA" id="ARBA00022692"/>
    </source>
</evidence>
<feature type="transmembrane region" description="Helical" evidence="7">
    <location>
        <begin position="718"/>
        <end position="740"/>
    </location>
</feature>
<dbReference type="InterPro" id="IPR001466">
    <property type="entry name" value="Beta-lactam-related"/>
</dbReference>
<accession>A0A1T4T5E3</accession>
<sequence>MKGTSLRRVLCLLVLSCGMLPVVSAQQAFPDTVLQKIDQKVTRLMEEGKIPGLSLVVVNGDQQLVRHYGYADLERKKTVTDSTLFEIGSCSKAFTALAVQRLISEGRISPDAPVQQYIPWFKVTYNRKPAIITVRQLLHHTSGIPWHSIAAIPASAAADALEQTVRQVVDMRLEHPPGKKFVYATVNYDILALVIQQVSGQSFETYLQQQVIDKLGLTHTTIGKPRDSINMAVGYKIGFWTPRAYDAPVFRGNYAAGYVIADIRDMAAWLKFQMGYHKTPLYDLAVATHQRDETVLPHDMYGYVYDRLSSYGMGWEISLSGNGEIYHGGLNPNYTTYVAMRSQKRYGVAVLANSNSPSTPLVGYEIMKMMAGETPEKSFDHDPGIDKLFSTIVLVVLFYALVVMAYLTWLVKDIIAKQRRFEGLTARKAGNMLLLLLAMLPFVYGLYALPYAMMRFTWPAIIVWAPLSFQVAMIAISGALVLSYAVFCISLFFPGNNIYKRKAPQILLLSILSGLANMSVIVIITSSFESDMPFRYMLYYYLLTLIVYLTGRRFVQVNLIRITRDLVYELKLQLTERIFSTSYQRFEKIDRGRIYTALNDDIDTIGSSITTFIMLATSLFTAIGAFIYLASIAFWATAITVFIILSLSALYYFVSRSTNIYFEEARDVQNVFMRLIHGMIDGYKEISLHRNKKLEYRNDVGDTAEEYKVKMNKAEIRFVNAFLVGELVLVLLLGVVAFGIPKLFPGIRPYTVMSFVVVLLYLIGPVNEILNAVPSLMRLRVAWKRIRKFRSDIPANMDLQAPAPQLLQQVDSLEAMHVMYQYKSENERHPFMVGPINLKVKAGEIVFLIGGNGSGKTTLAKLLCGLYEPDEGRLLINGTIVGAAELGEYFSAVFSPAHLFDKLYNVGTAERAGEIQRYLRMLDLEEKVTIKDNHYSTVNLSGGQRKRLALLQCYLENGHILLFDEWAADQDPSYRNFFYRVLLPEMKKAGKIVIAITHDDNYFDVADKVYKMNQGKLESYNGDVIFATAPINPFI</sequence>
<dbReference type="GO" id="GO:0015833">
    <property type="term" value="P:peptide transport"/>
    <property type="evidence" value="ECO:0007669"/>
    <property type="project" value="InterPro"/>
</dbReference>
<evidence type="ECO:0000256" key="4">
    <source>
        <dbReference type="ARBA" id="ARBA00022840"/>
    </source>
</evidence>
<name>A0A1T4T5E3_9BACT</name>
<keyword evidence="8" id="KW-0732">Signal</keyword>
<feature type="transmembrane region" description="Helical" evidence="7">
    <location>
        <begin position="506"/>
        <end position="526"/>
    </location>
</feature>
<feature type="transmembrane region" description="Helical" evidence="7">
    <location>
        <begin position="388"/>
        <end position="411"/>
    </location>
</feature>
<feature type="transmembrane region" description="Helical" evidence="7">
    <location>
        <begin position="538"/>
        <end position="555"/>
    </location>
</feature>
<keyword evidence="5 7" id="KW-1133">Transmembrane helix</keyword>
<dbReference type="Pfam" id="PF00664">
    <property type="entry name" value="ABC_membrane"/>
    <property type="match status" value="1"/>
</dbReference>
<dbReference type="InterPro" id="IPR017871">
    <property type="entry name" value="ABC_transporter-like_CS"/>
</dbReference>
<evidence type="ECO:0000256" key="8">
    <source>
        <dbReference type="SAM" id="SignalP"/>
    </source>
</evidence>
<evidence type="ECO:0000313" key="12">
    <source>
        <dbReference type="Proteomes" id="UP000190367"/>
    </source>
</evidence>
<evidence type="ECO:0000256" key="1">
    <source>
        <dbReference type="ARBA" id="ARBA00004651"/>
    </source>
</evidence>
<evidence type="ECO:0000256" key="6">
    <source>
        <dbReference type="ARBA" id="ARBA00023136"/>
    </source>
</evidence>
<feature type="transmembrane region" description="Helical" evidence="7">
    <location>
        <begin position="634"/>
        <end position="654"/>
    </location>
</feature>
<evidence type="ECO:0000256" key="3">
    <source>
        <dbReference type="ARBA" id="ARBA00022741"/>
    </source>
</evidence>
<dbReference type="PANTHER" id="PTHR46825:SF11">
    <property type="entry name" value="PENICILLIN-BINDING PROTEIN 4"/>
    <property type="match status" value="1"/>
</dbReference>
<dbReference type="InterPro" id="IPR003593">
    <property type="entry name" value="AAA+_ATPase"/>
</dbReference>
<dbReference type="EMBL" id="FUWZ01000004">
    <property type="protein sequence ID" value="SKA35750.1"/>
    <property type="molecule type" value="Genomic_DNA"/>
</dbReference>
<evidence type="ECO:0000313" key="11">
    <source>
        <dbReference type="EMBL" id="SKA35750.1"/>
    </source>
</evidence>
<feature type="transmembrane region" description="Helical" evidence="7">
    <location>
        <begin position="469"/>
        <end position="494"/>
    </location>
</feature>
<dbReference type="AlphaFoldDB" id="A0A1T4T5E3"/>
<feature type="transmembrane region" description="Helical" evidence="7">
    <location>
        <begin position="432"/>
        <end position="449"/>
    </location>
</feature>
<dbReference type="SMART" id="SM00382">
    <property type="entry name" value="AAA"/>
    <property type="match status" value="1"/>
</dbReference>
<dbReference type="SUPFAM" id="SSF90123">
    <property type="entry name" value="ABC transporter transmembrane region"/>
    <property type="match status" value="1"/>
</dbReference>
<dbReference type="Gene3D" id="3.40.50.300">
    <property type="entry name" value="P-loop containing nucleotide triphosphate hydrolases"/>
    <property type="match status" value="1"/>
</dbReference>
<feature type="transmembrane region" description="Helical" evidence="7">
    <location>
        <begin position="752"/>
        <end position="770"/>
    </location>
</feature>
<evidence type="ECO:0000259" key="10">
    <source>
        <dbReference type="PROSITE" id="PS50929"/>
    </source>
</evidence>
<dbReference type="SUPFAM" id="SSF56601">
    <property type="entry name" value="beta-lactamase/transpeptidase-like"/>
    <property type="match status" value="1"/>
</dbReference>
<dbReference type="InterPro" id="IPR036640">
    <property type="entry name" value="ABC1_TM_sf"/>
</dbReference>
<dbReference type="InterPro" id="IPR005898">
    <property type="entry name" value="Cyc_pep_transpt_SyrD/YojI"/>
</dbReference>
<dbReference type="PROSITE" id="PS50929">
    <property type="entry name" value="ABC_TM1F"/>
    <property type="match status" value="1"/>
</dbReference>
<dbReference type="InterPro" id="IPR003439">
    <property type="entry name" value="ABC_transporter-like_ATP-bd"/>
</dbReference>
<feature type="chain" id="PRO_5012865964" evidence="8">
    <location>
        <begin position="28"/>
        <end position="1035"/>
    </location>
</feature>
<feature type="transmembrane region" description="Helical" evidence="7">
    <location>
        <begin position="609"/>
        <end position="628"/>
    </location>
</feature>
<dbReference type="STRING" id="634771.SAMN04488128_1042"/>
<organism evidence="11 12">
    <name type="scientific">Chitinophaga eiseniae</name>
    <dbReference type="NCBI Taxonomy" id="634771"/>
    <lineage>
        <taxon>Bacteria</taxon>
        <taxon>Pseudomonadati</taxon>
        <taxon>Bacteroidota</taxon>
        <taxon>Chitinophagia</taxon>
        <taxon>Chitinophagales</taxon>
        <taxon>Chitinophagaceae</taxon>
        <taxon>Chitinophaga</taxon>
    </lineage>
</organism>
<protein>
    <submittedName>
        <fullName evidence="11">Cyclic peptide transporter</fullName>
    </submittedName>
</protein>
<evidence type="ECO:0000259" key="9">
    <source>
        <dbReference type="PROSITE" id="PS50893"/>
    </source>
</evidence>
<feature type="domain" description="ABC transmembrane type-1" evidence="10">
    <location>
        <begin position="506"/>
        <end position="778"/>
    </location>
</feature>
<keyword evidence="6 7" id="KW-0472">Membrane</keyword>
<dbReference type="Pfam" id="PF00005">
    <property type="entry name" value="ABC_tran"/>
    <property type="match status" value="1"/>
</dbReference>
<dbReference type="InterPro" id="IPR012338">
    <property type="entry name" value="Beta-lactam/transpept-like"/>
</dbReference>